<comment type="catalytic activity">
    <reaction evidence="8 9">
        <text>L-histidinol phosphate + 2-oxoglutarate = 3-(imidazol-4-yl)-2-oxopropyl phosphate + L-glutamate</text>
        <dbReference type="Rhea" id="RHEA:23744"/>
        <dbReference type="ChEBI" id="CHEBI:16810"/>
        <dbReference type="ChEBI" id="CHEBI:29985"/>
        <dbReference type="ChEBI" id="CHEBI:57766"/>
        <dbReference type="ChEBI" id="CHEBI:57980"/>
        <dbReference type="EC" id="2.6.1.9"/>
    </reaction>
</comment>
<dbReference type="InterPro" id="IPR001917">
    <property type="entry name" value="Aminotrans_II_pyridoxalP_BS"/>
</dbReference>
<organism evidence="11 12">
    <name type="scientific">Methylobacter tundripaludum (strain ATCC BAA-1195 / DSM 17260 / SV96)</name>
    <dbReference type="NCBI Taxonomy" id="697282"/>
    <lineage>
        <taxon>Bacteria</taxon>
        <taxon>Pseudomonadati</taxon>
        <taxon>Pseudomonadota</taxon>
        <taxon>Gammaproteobacteria</taxon>
        <taxon>Methylococcales</taxon>
        <taxon>Methylococcaceae</taxon>
        <taxon>Methylobacter</taxon>
    </lineage>
</organism>
<evidence type="ECO:0000256" key="2">
    <source>
        <dbReference type="ARBA" id="ARBA00005011"/>
    </source>
</evidence>
<keyword evidence="9" id="KW-0368">Histidine biosynthesis</keyword>
<dbReference type="OrthoDB" id="9813612at2"/>
<dbReference type="InterPro" id="IPR015422">
    <property type="entry name" value="PyrdxlP-dep_Trfase_small"/>
</dbReference>
<dbReference type="GO" id="GO:0004400">
    <property type="term" value="F:histidinol-phosphate transaminase activity"/>
    <property type="evidence" value="ECO:0007669"/>
    <property type="project" value="UniProtKB-UniRule"/>
</dbReference>
<dbReference type="Gene3D" id="3.40.640.10">
    <property type="entry name" value="Type I PLP-dependent aspartate aminotransferase-like (Major domain)"/>
    <property type="match status" value="1"/>
</dbReference>
<dbReference type="PANTHER" id="PTHR43643:SF3">
    <property type="entry name" value="HISTIDINOL-PHOSPHATE AMINOTRANSFERASE"/>
    <property type="match status" value="1"/>
</dbReference>
<dbReference type="InterPro" id="IPR050106">
    <property type="entry name" value="HistidinolP_aminotransfase"/>
</dbReference>
<keyword evidence="5 9" id="KW-0032">Aminotransferase</keyword>
<dbReference type="HAMAP" id="MF_01023">
    <property type="entry name" value="HisC_aminotrans_2"/>
    <property type="match status" value="1"/>
</dbReference>
<dbReference type="PANTHER" id="PTHR43643">
    <property type="entry name" value="HISTIDINOL-PHOSPHATE AMINOTRANSFERASE 2"/>
    <property type="match status" value="1"/>
</dbReference>
<dbReference type="RefSeq" id="WP_006893889.1">
    <property type="nucleotide sequence ID" value="NZ_JH109154.1"/>
</dbReference>
<evidence type="ECO:0000256" key="3">
    <source>
        <dbReference type="ARBA" id="ARBA00007970"/>
    </source>
</evidence>
<dbReference type="AlphaFoldDB" id="G3J1W1"/>
<dbReference type="eggNOG" id="COG0079">
    <property type="taxonomic scope" value="Bacteria"/>
</dbReference>
<comment type="similarity">
    <text evidence="3 9">Belongs to the class-II pyridoxal-phosphate-dependent aminotransferase family. Histidinol-phosphate aminotransferase subfamily.</text>
</comment>
<evidence type="ECO:0000256" key="5">
    <source>
        <dbReference type="ARBA" id="ARBA00022576"/>
    </source>
</evidence>
<feature type="modified residue" description="N6-(pyridoxal phosphate)lysine" evidence="9">
    <location>
        <position position="230"/>
    </location>
</feature>
<keyword evidence="12" id="KW-1185">Reference proteome</keyword>
<dbReference type="Pfam" id="PF00155">
    <property type="entry name" value="Aminotran_1_2"/>
    <property type="match status" value="1"/>
</dbReference>
<feature type="domain" description="Aminotransferase class I/classII large" evidence="10">
    <location>
        <begin position="38"/>
        <end position="363"/>
    </location>
</feature>
<dbReference type="NCBIfam" id="TIGR01141">
    <property type="entry name" value="hisC"/>
    <property type="match status" value="1"/>
</dbReference>
<evidence type="ECO:0000256" key="7">
    <source>
        <dbReference type="ARBA" id="ARBA00022898"/>
    </source>
</evidence>
<dbReference type="InterPro" id="IPR004839">
    <property type="entry name" value="Aminotransferase_I/II_large"/>
</dbReference>
<sequence>MNNTDKIYNLAVSGVQKLIPYTPGKPIEELERELGLSNIIKLASNENPLGPGKKALAAIQATLKDLALYPDGNGFNLKSALAEKYAVDMSQITLGNGSNEILELVARAFLTPGLEVVFSQHAFAVYPIVTQAVGATAVVAPALNYGHDLDAMLQRVTDKTRLVFIANPNNPTGTLLNHADLEAFIGALPDTCVCVLDEAYCEFVGGQSEDNSIAWLKKYPNLLITRTFSKAYGLAGLRIGYGLSSPQLADILNRVRQPFNNNMLALAAAEAALTDVEHLQNTITVNAQGMQFITEGFKNLGLGWIPSAGNFVLVDLKQPAMPTYEALLRKGVIVRPVGVYELPNHLRITIGTQAENQLFLQALTEVLGRIGSLPIATLPPSLAVAG</sequence>
<evidence type="ECO:0000313" key="11">
    <source>
        <dbReference type="EMBL" id="EGW19717.1"/>
    </source>
</evidence>
<comment type="subunit">
    <text evidence="4 9">Homodimer.</text>
</comment>
<proteinExistence type="inferred from homology"/>
<keyword evidence="9" id="KW-0028">Amino-acid biosynthesis</keyword>
<dbReference type="EMBL" id="JH109154">
    <property type="protein sequence ID" value="EGW19717.1"/>
    <property type="molecule type" value="Genomic_DNA"/>
</dbReference>
<dbReference type="GO" id="GO:0000105">
    <property type="term" value="P:L-histidine biosynthetic process"/>
    <property type="evidence" value="ECO:0007669"/>
    <property type="project" value="UniProtKB-UniRule"/>
</dbReference>
<evidence type="ECO:0000256" key="9">
    <source>
        <dbReference type="HAMAP-Rule" id="MF_01023"/>
    </source>
</evidence>
<evidence type="ECO:0000256" key="6">
    <source>
        <dbReference type="ARBA" id="ARBA00022679"/>
    </source>
</evidence>
<evidence type="ECO:0000256" key="4">
    <source>
        <dbReference type="ARBA" id="ARBA00011738"/>
    </source>
</evidence>
<keyword evidence="7 9" id="KW-0663">Pyridoxal phosphate</keyword>
<evidence type="ECO:0000259" key="10">
    <source>
        <dbReference type="Pfam" id="PF00155"/>
    </source>
</evidence>
<dbReference type="STRING" id="697282.Mettu_2826"/>
<dbReference type="Proteomes" id="UP000004664">
    <property type="component" value="Unassembled WGS sequence"/>
</dbReference>
<dbReference type="Gene3D" id="3.90.1150.10">
    <property type="entry name" value="Aspartate Aminotransferase, domain 1"/>
    <property type="match status" value="1"/>
</dbReference>
<dbReference type="HOGENOM" id="CLU_017584_3_3_6"/>
<gene>
    <name evidence="9" type="primary">hisC</name>
    <name evidence="11" type="ORF">Mettu_2826</name>
</gene>
<protein>
    <recommendedName>
        <fullName evidence="9">Histidinol-phosphate aminotransferase</fullName>
        <ecNumber evidence="9">2.6.1.9</ecNumber>
    </recommendedName>
    <alternativeName>
        <fullName evidence="9">Imidazole acetol-phosphate transaminase</fullName>
    </alternativeName>
</protein>
<dbReference type="InterPro" id="IPR005861">
    <property type="entry name" value="HisP_aminotrans"/>
</dbReference>
<dbReference type="SUPFAM" id="SSF53383">
    <property type="entry name" value="PLP-dependent transferases"/>
    <property type="match status" value="1"/>
</dbReference>
<evidence type="ECO:0000313" key="12">
    <source>
        <dbReference type="Proteomes" id="UP000004664"/>
    </source>
</evidence>
<evidence type="ECO:0000256" key="1">
    <source>
        <dbReference type="ARBA" id="ARBA00001933"/>
    </source>
</evidence>
<dbReference type="PROSITE" id="PS00599">
    <property type="entry name" value="AA_TRANSFER_CLASS_2"/>
    <property type="match status" value="1"/>
</dbReference>
<dbReference type="UniPathway" id="UPA00031">
    <property type="reaction ID" value="UER00012"/>
</dbReference>
<name>G3J1W1_METTV</name>
<dbReference type="GO" id="GO:0030170">
    <property type="term" value="F:pyridoxal phosphate binding"/>
    <property type="evidence" value="ECO:0007669"/>
    <property type="project" value="InterPro"/>
</dbReference>
<evidence type="ECO:0000256" key="8">
    <source>
        <dbReference type="ARBA" id="ARBA00047481"/>
    </source>
</evidence>
<keyword evidence="6 9" id="KW-0808">Transferase</keyword>
<dbReference type="CDD" id="cd00609">
    <property type="entry name" value="AAT_like"/>
    <property type="match status" value="1"/>
</dbReference>
<reference evidence="11 12" key="1">
    <citation type="submission" date="2011-06" db="EMBL/GenBank/DDBJ databases">
        <title>Genomic sequence of Methylobacter tundripaludum SV96.</title>
        <authorList>
            <consortium name="US DOE Joint Genome Institute"/>
            <person name="Lucas S."/>
            <person name="Han J."/>
            <person name="Lapidus A."/>
            <person name="Cheng J.-F."/>
            <person name="Goodwin L."/>
            <person name="Pitluck S."/>
            <person name="Held B."/>
            <person name="Detter J.C."/>
            <person name="Han C."/>
            <person name="Tapia R."/>
            <person name="Land M."/>
            <person name="Hauser L."/>
            <person name="Kyrpides N."/>
            <person name="Ivanova N."/>
            <person name="Ovchinnikova G."/>
            <person name="Pagani I."/>
            <person name="Klotz M.G."/>
            <person name="Dispirito A.A."/>
            <person name="Murrell J.C."/>
            <person name="Dunfield P."/>
            <person name="Kalyuzhnaya M.G."/>
            <person name="Svenning M."/>
            <person name="Trotsenko Y.A."/>
            <person name="Stein L.Y."/>
            <person name="Woyke T."/>
        </authorList>
    </citation>
    <scope>NUCLEOTIDE SEQUENCE [LARGE SCALE GENOMIC DNA]</scope>
    <source>
        <strain evidence="12">ATCC BAA-1195 / DSM 17260 / SV96</strain>
    </source>
</reference>
<accession>G3J1W1</accession>
<comment type="cofactor">
    <cofactor evidence="1 9">
        <name>pyridoxal 5'-phosphate</name>
        <dbReference type="ChEBI" id="CHEBI:597326"/>
    </cofactor>
</comment>
<comment type="pathway">
    <text evidence="2 9">Amino-acid biosynthesis; L-histidine biosynthesis; L-histidine from 5-phospho-alpha-D-ribose 1-diphosphate: step 7/9.</text>
</comment>
<dbReference type="InterPro" id="IPR015424">
    <property type="entry name" value="PyrdxlP-dep_Trfase"/>
</dbReference>
<dbReference type="EC" id="2.6.1.9" evidence="9"/>
<dbReference type="InterPro" id="IPR015421">
    <property type="entry name" value="PyrdxlP-dep_Trfase_major"/>
</dbReference>